<feature type="chain" id="PRO_5036734651" evidence="3">
    <location>
        <begin position="22"/>
        <end position="188"/>
    </location>
</feature>
<dbReference type="InterPro" id="IPR008816">
    <property type="entry name" value="Gly_zipper_2TM_dom"/>
</dbReference>
<comment type="caution">
    <text evidence="5">The sequence shown here is derived from an EMBL/GenBank/DDBJ whole genome shotgun (WGS) entry which is preliminary data.</text>
</comment>
<dbReference type="NCBIfam" id="NF008437">
    <property type="entry name" value="PRK11280.1"/>
    <property type="match status" value="1"/>
</dbReference>
<gene>
    <name evidence="5" type="ORF">G7Y82_17750</name>
</gene>
<sequence length="188" mass="19909">MYKSLLLAGLGAGLVAAPAFAGPYGYGAPYDGYRGGDDAPAYARVVHSEPVYQAVRVDQPRQECWNEPVTYRDPRYDNNVAAGGIIGAIAGGVIGHQFGQGGGRAVATALGVAVGAGVGANTAAANTPRAERVGYQQRCREVADTHYEDQVIGYDVTYRYGGRDYTTRMPYDPGERIAVNVSVQPQGY</sequence>
<feature type="domain" description="Glycine zipper 2TM" evidence="4">
    <location>
        <begin position="82"/>
        <end position="121"/>
    </location>
</feature>
<organism evidence="5 6">
    <name type="scientific">Solimonas marina</name>
    <dbReference type="NCBI Taxonomy" id="2714601"/>
    <lineage>
        <taxon>Bacteria</taxon>
        <taxon>Pseudomonadati</taxon>
        <taxon>Pseudomonadota</taxon>
        <taxon>Gammaproteobacteria</taxon>
        <taxon>Nevskiales</taxon>
        <taxon>Nevskiaceae</taxon>
        <taxon>Solimonas</taxon>
    </lineage>
</organism>
<name>A0A969WB78_9GAMM</name>
<proteinExistence type="predicted"/>
<accession>A0A969WB78</accession>
<protein>
    <submittedName>
        <fullName evidence="5">Glycine zipper 2TM domain-containing protein</fullName>
    </submittedName>
</protein>
<dbReference type="AlphaFoldDB" id="A0A969WB78"/>
<dbReference type="EMBL" id="JAAVXB010000012">
    <property type="protein sequence ID" value="NKF24161.1"/>
    <property type="molecule type" value="Genomic_DNA"/>
</dbReference>
<comment type="subcellular location">
    <subcellularLocation>
        <location evidence="1">Membrane</location>
    </subcellularLocation>
</comment>
<dbReference type="PANTHER" id="PTHR35603">
    <property type="match status" value="1"/>
</dbReference>
<evidence type="ECO:0000256" key="2">
    <source>
        <dbReference type="ARBA" id="ARBA00023136"/>
    </source>
</evidence>
<evidence type="ECO:0000256" key="1">
    <source>
        <dbReference type="ARBA" id="ARBA00004370"/>
    </source>
</evidence>
<dbReference type="GO" id="GO:0019867">
    <property type="term" value="C:outer membrane"/>
    <property type="evidence" value="ECO:0007669"/>
    <property type="project" value="InterPro"/>
</dbReference>
<evidence type="ECO:0000259" key="4">
    <source>
        <dbReference type="Pfam" id="PF05433"/>
    </source>
</evidence>
<evidence type="ECO:0000256" key="3">
    <source>
        <dbReference type="SAM" id="SignalP"/>
    </source>
</evidence>
<dbReference type="PANTHER" id="PTHR35603:SF2">
    <property type="entry name" value="OUTER MEMBRANE LIPOPROTEIN"/>
    <property type="match status" value="1"/>
</dbReference>
<dbReference type="RefSeq" id="WP_168149490.1">
    <property type="nucleotide sequence ID" value="NZ_JAAVXB010000012.1"/>
</dbReference>
<dbReference type="Pfam" id="PF05433">
    <property type="entry name" value="Rick_17kDa_Anti"/>
    <property type="match status" value="1"/>
</dbReference>
<keyword evidence="3" id="KW-0732">Signal</keyword>
<feature type="signal peptide" evidence="3">
    <location>
        <begin position="1"/>
        <end position="21"/>
    </location>
</feature>
<reference evidence="5" key="1">
    <citation type="submission" date="2020-03" db="EMBL/GenBank/DDBJ databases">
        <title>Solimonas marina sp. nov., isolated from deep seawater of the Pacific Ocean.</title>
        <authorList>
            <person name="Liu X."/>
            <person name="Lai Q."/>
            <person name="Sun F."/>
            <person name="Gai Y."/>
            <person name="Li G."/>
            <person name="Shao Z."/>
        </authorList>
    </citation>
    <scope>NUCLEOTIDE SEQUENCE</scope>
    <source>
        <strain evidence="5">C16B3</strain>
    </source>
</reference>
<evidence type="ECO:0000313" key="6">
    <source>
        <dbReference type="Proteomes" id="UP000653472"/>
    </source>
</evidence>
<dbReference type="Proteomes" id="UP000653472">
    <property type="component" value="Unassembled WGS sequence"/>
</dbReference>
<evidence type="ECO:0000313" key="5">
    <source>
        <dbReference type="EMBL" id="NKF24161.1"/>
    </source>
</evidence>
<keyword evidence="6" id="KW-1185">Reference proteome</keyword>
<dbReference type="InterPro" id="IPR051407">
    <property type="entry name" value="Bact_OM_lipoprot/Surf_antigen"/>
</dbReference>
<keyword evidence="2" id="KW-0472">Membrane</keyword>